<dbReference type="AlphaFoldDB" id="A0A8S3E2E3"/>
<evidence type="ECO:0000313" key="1">
    <source>
        <dbReference type="EMBL" id="CAF5056686.1"/>
    </source>
</evidence>
<dbReference type="EMBL" id="CAJOBI010227547">
    <property type="protein sequence ID" value="CAF5056686.1"/>
    <property type="molecule type" value="Genomic_DNA"/>
</dbReference>
<sequence length="203" mass="23775">MFIFGSKDSEKLFEIDGLLDNQSEFTRRIDEKHFIIDIRSNFNESNQASYESIYLFQTDRPTLFLFIIESSADGKIDIESIITFKILNDVYLFDTKSCLFVVNGSYANRNQDTIKSNIELLLDLEDIQVSFINSKSLDYFEVLNQSIRKCKPTVPTKQKEFSWTYPKIKELKDEFEQKPNCLSEIYYLNSLLKETDVKTEDKG</sequence>
<name>A0A8S3E2E3_9BILA</name>
<proteinExistence type="predicted"/>
<organism evidence="1 2">
    <name type="scientific">Rotaria magnacalcarata</name>
    <dbReference type="NCBI Taxonomy" id="392030"/>
    <lineage>
        <taxon>Eukaryota</taxon>
        <taxon>Metazoa</taxon>
        <taxon>Spiralia</taxon>
        <taxon>Gnathifera</taxon>
        <taxon>Rotifera</taxon>
        <taxon>Eurotatoria</taxon>
        <taxon>Bdelloidea</taxon>
        <taxon>Philodinida</taxon>
        <taxon>Philodinidae</taxon>
        <taxon>Rotaria</taxon>
    </lineage>
</organism>
<gene>
    <name evidence="1" type="ORF">SMN809_LOCUS59517</name>
</gene>
<reference evidence="1" key="1">
    <citation type="submission" date="2021-02" db="EMBL/GenBank/DDBJ databases">
        <authorList>
            <person name="Nowell W R."/>
        </authorList>
    </citation>
    <scope>NUCLEOTIDE SEQUENCE</scope>
</reference>
<feature type="non-terminal residue" evidence="1">
    <location>
        <position position="203"/>
    </location>
</feature>
<evidence type="ECO:0000313" key="2">
    <source>
        <dbReference type="Proteomes" id="UP000676336"/>
    </source>
</evidence>
<dbReference type="Proteomes" id="UP000676336">
    <property type="component" value="Unassembled WGS sequence"/>
</dbReference>
<accession>A0A8S3E2E3</accession>
<comment type="caution">
    <text evidence="1">The sequence shown here is derived from an EMBL/GenBank/DDBJ whole genome shotgun (WGS) entry which is preliminary data.</text>
</comment>
<protein>
    <submittedName>
        <fullName evidence="1">Uncharacterized protein</fullName>
    </submittedName>
</protein>